<dbReference type="Proteomes" id="UP000249008">
    <property type="component" value="Chromosome 1"/>
</dbReference>
<dbReference type="AlphaFoldDB" id="A0AAX2J9P4"/>
<evidence type="ECO:0000313" key="2">
    <source>
        <dbReference type="EMBL" id="SQJ02449.1"/>
    </source>
</evidence>
<name>A0AAX2J9P4_9FUSO</name>
<dbReference type="EMBL" id="LS483487">
    <property type="protein sequence ID" value="SQJ02449.1"/>
    <property type="molecule type" value="Genomic_DNA"/>
</dbReference>
<evidence type="ECO:0000256" key="1">
    <source>
        <dbReference type="SAM" id="Phobius"/>
    </source>
</evidence>
<proteinExistence type="predicted"/>
<keyword evidence="1" id="KW-0472">Membrane</keyword>
<evidence type="ECO:0000313" key="3">
    <source>
        <dbReference type="Proteomes" id="UP000249008"/>
    </source>
</evidence>
<sequence>MKLLKNILIGLAILWFAWVFLLQRLGELLFFFNAPPALQIIIVVAIIIIIRLIWVDKNNKHY</sequence>
<feature type="transmembrane region" description="Helical" evidence="1">
    <location>
        <begin position="36"/>
        <end position="54"/>
    </location>
</feature>
<reference evidence="2 3" key="1">
    <citation type="submission" date="2018-06" db="EMBL/GenBank/DDBJ databases">
        <authorList>
            <consortium name="Pathogen Informatics"/>
            <person name="Doyle S."/>
        </authorList>
    </citation>
    <scope>NUCLEOTIDE SEQUENCE [LARGE SCALE GENOMIC DNA]</scope>
    <source>
        <strain evidence="2 3">NCTC12112</strain>
    </source>
</reference>
<evidence type="ECO:0008006" key="4">
    <source>
        <dbReference type="Google" id="ProtNLM"/>
    </source>
</evidence>
<organism evidence="2 3">
    <name type="scientific">Fusobacterium ulcerans</name>
    <dbReference type="NCBI Taxonomy" id="861"/>
    <lineage>
        <taxon>Bacteria</taxon>
        <taxon>Fusobacteriati</taxon>
        <taxon>Fusobacteriota</taxon>
        <taxon>Fusobacteriia</taxon>
        <taxon>Fusobacteriales</taxon>
        <taxon>Fusobacteriaceae</taxon>
        <taxon>Fusobacterium</taxon>
    </lineage>
</organism>
<accession>A0AAX2J9P4</accession>
<protein>
    <recommendedName>
        <fullName evidence="4">CPBP family intramembrane metalloprotease</fullName>
    </recommendedName>
</protein>
<keyword evidence="1" id="KW-0812">Transmembrane</keyword>
<gene>
    <name evidence="2" type="ORF">NCTC12112_01393</name>
</gene>
<keyword evidence="1" id="KW-1133">Transmembrane helix</keyword>